<protein>
    <recommendedName>
        <fullName evidence="5">GPI anchored protein</fullName>
    </recommendedName>
</protein>
<proteinExistence type="predicted"/>
<dbReference type="GeneID" id="54419174"/>
<evidence type="ECO:0000313" key="4">
    <source>
        <dbReference type="RefSeq" id="XP_033537895.1"/>
    </source>
</evidence>
<evidence type="ECO:0008006" key="5">
    <source>
        <dbReference type="Google" id="ProtNLM"/>
    </source>
</evidence>
<feature type="chain" id="PRO_5044632025" description="GPI anchored protein" evidence="1">
    <location>
        <begin position="21"/>
        <end position="208"/>
    </location>
</feature>
<evidence type="ECO:0000256" key="1">
    <source>
        <dbReference type="SAM" id="SignalP"/>
    </source>
</evidence>
<dbReference type="AlphaFoldDB" id="A0A6G1GE19"/>
<evidence type="ECO:0000313" key="3">
    <source>
        <dbReference type="Proteomes" id="UP000504638"/>
    </source>
</evidence>
<feature type="signal peptide" evidence="1">
    <location>
        <begin position="1"/>
        <end position="20"/>
    </location>
</feature>
<name>A0A6G1GE19_9PEZI</name>
<dbReference type="RefSeq" id="XP_033537895.1">
    <property type="nucleotide sequence ID" value="XM_033678604.1"/>
</dbReference>
<dbReference type="OrthoDB" id="4766847at2759"/>
<gene>
    <name evidence="2 4" type="ORF">P152DRAFT_454523</name>
</gene>
<keyword evidence="1" id="KW-0732">Signal</keyword>
<keyword evidence="3" id="KW-1185">Reference proteome</keyword>
<accession>A0A6G1GE19</accession>
<reference evidence="4" key="3">
    <citation type="submission" date="2025-04" db="UniProtKB">
        <authorList>
            <consortium name="RefSeq"/>
        </authorList>
    </citation>
    <scope>IDENTIFICATION</scope>
    <source>
        <strain evidence="4">CBS 781.70</strain>
    </source>
</reference>
<dbReference type="Proteomes" id="UP000504638">
    <property type="component" value="Unplaced"/>
</dbReference>
<reference evidence="4" key="2">
    <citation type="submission" date="2020-04" db="EMBL/GenBank/DDBJ databases">
        <authorList>
            <consortium name="NCBI Genome Project"/>
        </authorList>
    </citation>
    <scope>NUCLEOTIDE SEQUENCE</scope>
    <source>
        <strain evidence="4">CBS 781.70</strain>
    </source>
</reference>
<sequence length="208" mass="20777">MVPAYLLFLANLLLPVYVSATCSISSATPVDISDTSSNSGGSGSVCDSNDICDGLINHGLFNAGGYIKRSAIDIPKRDTPLVCDGGQTCIQFYSSASGSSSDQLIICIDLNTGDFLDEAGERGNLLTGVYTNTDGQVVTLGVSATEGTATTTARVSKGTSAGSGTAAATGAGGQGVQSTPGIGANVAVKGLVKSLGGICGLLLGAWIW</sequence>
<evidence type="ECO:0000313" key="2">
    <source>
        <dbReference type="EMBL" id="KAF1816264.1"/>
    </source>
</evidence>
<reference evidence="2 4" key="1">
    <citation type="submission" date="2020-01" db="EMBL/GenBank/DDBJ databases">
        <authorList>
            <consortium name="DOE Joint Genome Institute"/>
            <person name="Haridas S."/>
            <person name="Albert R."/>
            <person name="Binder M."/>
            <person name="Bloem J."/>
            <person name="Labutti K."/>
            <person name="Salamov A."/>
            <person name="Andreopoulos B."/>
            <person name="Baker S.E."/>
            <person name="Barry K."/>
            <person name="Bills G."/>
            <person name="Bluhm B.H."/>
            <person name="Cannon C."/>
            <person name="Castanera R."/>
            <person name="Culley D.E."/>
            <person name="Daum C."/>
            <person name="Ezra D."/>
            <person name="Gonzalez J.B."/>
            <person name="Henrissat B."/>
            <person name="Kuo A."/>
            <person name="Liang C."/>
            <person name="Lipzen A."/>
            <person name="Lutzoni F."/>
            <person name="Magnuson J."/>
            <person name="Mondo S."/>
            <person name="Nolan M."/>
            <person name="Ohm R."/>
            <person name="Pangilinan J."/>
            <person name="Park H.-J."/>
            <person name="Ramirez L."/>
            <person name="Alfaro M."/>
            <person name="Sun H."/>
            <person name="Tritt A."/>
            <person name="Yoshinaga Y."/>
            <person name="Zwiers L.-H."/>
            <person name="Turgeon B.G."/>
            <person name="Goodwin S.B."/>
            <person name="Spatafora J.W."/>
            <person name="Crous P.W."/>
            <person name="Grigoriev I.V."/>
        </authorList>
    </citation>
    <scope>NUCLEOTIDE SEQUENCE</scope>
    <source>
        <strain evidence="2 4">CBS 781.70</strain>
    </source>
</reference>
<organism evidence="2">
    <name type="scientific">Eremomyces bilateralis CBS 781.70</name>
    <dbReference type="NCBI Taxonomy" id="1392243"/>
    <lineage>
        <taxon>Eukaryota</taxon>
        <taxon>Fungi</taxon>
        <taxon>Dikarya</taxon>
        <taxon>Ascomycota</taxon>
        <taxon>Pezizomycotina</taxon>
        <taxon>Dothideomycetes</taxon>
        <taxon>Dothideomycetes incertae sedis</taxon>
        <taxon>Eremomycetales</taxon>
        <taxon>Eremomycetaceae</taxon>
        <taxon>Eremomyces</taxon>
    </lineage>
</organism>
<dbReference type="EMBL" id="ML975150">
    <property type="protein sequence ID" value="KAF1816264.1"/>
    <property type="molecule type" value="Genomic_DNA"/>
</dbReference>